<protein>
    <submittedName>
        <fullName evidence="1">Uncharacterized protein</fullName>
    </submittedName>
</protein>
<dbReference type="OrthoDB" id="350675at2157"/>
<evidence type="ECO:0000313" key="2">
    <source>
        <dbReference type="Proteomes" id="UP000595001"/>
    </source>
</evidence>
<organism evidence="1 2">
    <name type="scientific">Halosimplex litoreum</name>
    <dbReference type="NCBI Taxonomy" id="1198301"/>
    <lineage>
        <taxon>Archaea</taxon>
        <taxon>Methanobacteriati</taxon>
        <taxon>Methanobacteriota</taxon>
        <taxon>Stenosarchaea group</taxon>
        <taxon>Halobacteria</taxon>
        <taxon>Halobacteriales</taxon>
        <taxon>Haloarculaceae</taxon>
        <taxon>Halosimplex</taxon>
    </lineage>
</organism>
<dbReference type="RefSeq" id="WP_198060218.1">
    <property type="nucleotide sequence ID" value="NZ_CP065856.1"/>
</dbReference>
<accession>A0A7T3FVH2</accession>
<proteinExistence type="predicted"/>
<gene>
    <name evidence="1" type="ORF">I7X12_11465</name>
</gene>
<dbReference type="Proteomes" id="UP000595001">
    <property type="component" value="Chromosome"/>
</dbReference>
<dbReference type="AlphaFoldDB" id="A0A7T3FVH2"/>
<evidence type="ECO:0000313" key="1">
    <source>
        <dbReference type="EMBL" id="QPV61386.1"/>
    </source>
</evidence>
<dbReference type="PROSITE" id="PS51257">
    <property type="entry name" value="PROKAR_LIPOPROTEIN"/>
    <property type="match status" value="1"/>
</dbReference>
<sequence length="445" mass="48165">MTDERTESADARLTRRGALALGATTLLSGCGALPNPLGANPVELDAAPLARIADRERPTVDHSLPVDVADAHVADSRERAHAMLDVAPLPLTPEDLPNGAMREEIADRAEHAREHLAEAVRATDTRERLELLAHARGPARAVEAAWAAIEDELAAVDVRSTRRSVDEDRREFRERRTLVGEDPVRALVVHALVGDWLRDAERHLAEGFDESSPVTPLVVGEHASEVEQARATLADARHVDERFTASLSEPRSLETTFADARDALAETIDSRMADKPAEHAEVPALVDGGGDLDGTVAGAALRELHGDLPYEGEFVPETELPGRILWQVESLAQIGGFETLRERIAADEHRTVESADDVETLRRAAETAVEDALEASADERLARTELASLAGWFDYVSRHLDRQAGDDPVELGWVVEDIGLYLQIEVIAGAVPAAVDETLAALGVE</sequence>
<dbReference type="GeneID" id="60589120"/>
<name>A0A7T3FVH2_9EURY</name>
<reference evidence="1 2" key="1">
    <citation type="submission" date="2020-12" db="EMBL/GenBank/DDBJ databases">
        <title>Halosimplex halophilum sp. nov. and Halosimplex salinum sp. nov., two new members of the genus Halosimplex.</title>
        <authorList>
            <person name="Cui H.L."/>
        </authorList>
    </citation>
    <scope>NUCLEOTIDE SEQUENCE [LARGE SCALE GENOMIC DNA]</scope>
    <source>
        <strain evidence="1 2">YGH94</strain>
    </source>
</reference>
<dbReference type="EMBL" id="CP065856">
    <property type="protein sequence ID" value="QPV61386.1"/>
    <property type="molecule type" value="Genomic_DNA"/>
</dbReference>
<dbReference type="KEGG" id="hlt:I7X12_11465"/>
<keyword evidence="2" id="KW-1185">Reference proteome</keyword>